<evidence type="ECO:0000256" key="1">
    <source>
        <dbReference type="ARBA" id="ARBA00009078"/>
    </source>
</evidence>
<dbReference type="EMBL" id="BMAV01011278">
    <property type="protein sequence ID" value="GFY57042.1"/>
    <property type="molecule type" value="Genomic_DNA"/>
</dbReference>
<feature type="coiled-coil region" evidence="3">
    <location>
        <begin position="325"/>
        <end position="352"/>
    </location>
</feature>
<dbReference type="GO" id="GO:0030688">
    <property type="term" value="C:preribosome, small subunit precursor"/>
    <property type="evidence" value="ECO:0007669"/>
    <property type="project" value="TreeGrafter"/>
</dbReference>
<organism evidence="4 5">
    <name type="scientific">Trichonephila inaurata madagascariensis</name>
    <dbReference type="NCBI Taxonomy" id="2747483"/>
    <lineage>
        <taxon>Eukaryota</taxon>
        <taxon>Metazoa</taxon>
        <taxon>Ecdysozoa</taxon>
        <taxon>Arthropoda</taxon>
        <taxon>Chelicerata</taxon>
        <taxon>Arachnida</taxon>
        <taxon>Araneae</taxon>
        <taxon>Araneomorphae</taxon>
        <taxon>Entelegynae</taxon>
        <taxon>Araneoidea</taxon>
        <taxon>Nephilidae</taxon>
        <taxon>Trichonephila</taxon>
        <taxon>Trichonephila inaurata</taxon>
    </lineage>
</organism>
<evidence type="ECO:0000256" key="2">
    <source>
        <dbReference type="ARBA" id="ARBA00021561"/>
    </source>
</evidence>
<reference evidence="4" key="1">
    <citation type="submission" date="2020-08" db="EMBL/GenBank/DDBJ databases">
        <title>Multicomponent nature underlies the extraordinary mechanical properties of spider dragline silk.</title>
        <authorList>
            <person name="Kono N."/>
            <person name="Nakamura H."/>
            <person name="Mori M."/>
            <person name="Yoshida Y."/>
            <person name="Ohtoshi R."/>
            <person name="Malay A.D."/>
            <person name="Moran D.A.P."/>
            <person name="Tomita M."/>
            <person name="Numata K."/>
            <person name="Arakawa K."/>
        </authorList>
    </citation>
    <scope>NUCLEOTIDE SEQUENCE</scope>
</reference>
<comment type="caution">
    <text evidence="4">The sequence shown here is derived from an EMBL/GenBank/DDBJ whole genome shotgun (WGS) entry which is preliminary data.</text>
</comment>
<dbReference type="GO" id="GO:0000056">
    <property type="term" value="P:ribosomal small subunit export from nucleus"/>
    <property type="evidence" value="ECO:0007669"/>
    <property type="project" value="TreeGrafter"/>
</dbReference>
<name>A0A8X6XQQ9_9ARAC</name>
<sequence>MPSKRKRVFTRHNSQKFLLITEGRDEKGEKITQNVLVPVPYNHVSGSSLAYSNLAGPCGPPQKKEPSSKDIPKMVHGKLSKMYERVEDGDLEGILGQMTDSGDEDDGNYNIRAKLERMNFFSEADSSSKPYSNVQVEIFEEDEDEFSDDLHQFSDCESDEEFNNFQKKYPFTSRKEDCPEAIRLFNEGFEKVLLEYTEDHIGALDDEEVCGGTFSTKDENVMKLLTTPLYKNPDIGEFDEQLKEKVLLYAEVEQPEKIVEIVTVKPIDFDCESIASTYSNIYNHPTVIKEVSKIKKIKIPNNPLKKGLTRTTSYMRVKGETPEQRKERKKLIKEERKECRKLKKENKLAFKEEKKLQVAQALNVWNTKGLKLL</sequence>
<dbReference type="GO" id="GO:0005634">
    <property type="term" value="C:nucleus"/>
    <property type="evidence" value="ECO:0007669"/>
    <property type="project" value="TreeGrafter"/>
</dbReference>
<dbReference type="InterPro" id="IPR007307">
    <property type="entry name" value="Ltv1"/>
</dbReference>
<evidence type="ECO:0000313" key="4">
    <source>
        <dbReference type="EMBL" id="GFY57042.1"/>
    </source>
</evidence>
<dbReference type="GO" id="GO:0042274">
    <property type="term" value="P:ribosomal small subunit biogenesis"/>
    <property type="evidence" value="ECO:0007669"/>
    <property type="project" value="InterPro"/>
</dbReference>
<dbReference type="AlphaFoldDB" id="A0A8X6XQQ9"/>
<dbReference type="OrthoDB" id="5852896at2759"/>
<comment type="similarity">
    <text evidence="1">Belongs to the LTV1 family.</text>
</comment>
<keyword evidence="3" id="KW-0175">Coiled coil</keyword>
<accession>A0A8X6XQQ9</accession>
<dbReference type="PANTHER" id="PTHR21531:SF0">
    <property type="entry name" value="PROTEIN LTV1 HOMOLOG"/>
    <property type="match status" value="1"/>
</dbReference>
<keyword evidence="5" id="KW-1185">Reference proteome</keyword>
<proteinExistence type="inferred from homology"/>
<evidence type="ECO:0000256" key="3">
    <source>
        <dbReference type="SAM" id="Coils"/>
    </source>
</evidence>
<dbReference type="Proteomes" id="UP000886998">
    <property type="component" value="Unassembled WGS sequence"/>
</dbReference>
<gene>
    <name evidence="4" type="primary">LTV1</name>
    <name evidence="4" type="ORF">TNIN_199911</name>
</gene>
<protein>
    <recommendedName>
        <fullName evidence="2">Protein LTV1 homolog</fullName>
    </recommendedName>
</protein>
<dbReference type="PANTHER" id="PTHR21531">
    <property type="entry name" value="LOW-TEMPERATURE VIABILITY PROTEIN LTV1-RELATED"/>
    <property type="match status" value="1"/>
</dbReference>
<evidence type="ECO:0000313" key="5">
    <source>
        <dbReference type="Proteomes" id="UP000886998"/>
    </source>
</evidence>
<dbReference type="GO" id="GO:0005829">
    <property type="term" value="C:cytosol"/>
    <property type="evidence" value="ECO:0007669"/>
    <property type="project" value="TreeGrafter"/>
</dbReference>